<reference evidence="2 3" key="1">
    <citation type="submission" date="2019-02" db="EMBL/GenBank/DDBJ databases">
        <title>Deep-cultivation of Planctomycetes and their phenomic and genomic characterization uncovers novel biology.</title>
        <authorList>
            <person name="Wiegand S."/>
            <person name="Jogler M."/>
            <person name="Boedeker C."/>
            <person name="Pinto D."/>
            <person name="Vollmers J."/>
            <person name="Rivas-Marin E."/>
            <person name="Kohn T."/>
            <person name="Peeters S.H."/>
            <person name="Heuer A."/>
            <person name="Rast P."/>
            <person name="Oberbeckmann S."/>
            <person name="Bunk B."/>
            <person name="Jeske O."/>
            <person name="Meyerdierks A."/>
            <person name="Storesund J.E."/>
            <person name="Kallscheuer N."/>
            <person name="Luecker S."/>
            <person name="Lage O.M."/>
            <person name="Pohl T."/>
            <person name="Merkel B.J."/>
            <person name="Hornburger P."/>
            <person name="Mueller R.-W."/>
            <person name="Bruemmer F."/>
            <person name="Labrenz M."/>
            <person name="Spormann A.M."/>
            <person name="Op den Camp H."/>
            <person name="Overmann J."/>
            <person name="Amann R."/>
            <person name="Jetten M.S.M."/>
            <person name="Mascher T."/>
            <person name="Medema M.H."/>
            <person name="Devos D.P."/>
            <person name="Kaster A.-K."/>
            <person name="Ovreas L."/>
            <person name="Rohde M."/>
            <person name="Galperin M.Y."/>
            <person name="Jogler C."/>
        </authorList>
    </citation>
    <scope>NUCLEOTIDE SEQUENCE [LARGE SCALE GENOMIC DNA]</scope>
    <source>
        <strain evidence="2 3">ETA_A8</strain>
    </source>
</reference>
<sequence precursor="true">MNSLHFFCSLLGYVALCCLFPCSILAAEVEPESAFTPSEGFQTWVTEIVRDQLPEDYEKSKNWGNTTRTFAGWKVERDGLKIETRRRWKEANDGTWTRYRVTPLNPDKHFAVRVEKLEQLEGNRIRLQLTAISKLRLFGRMSQWEHGVQLLSTSAEADAKVRVRGTVEIALKLDPTKFPPDVFIVPEVTDADFAITEFELRRLGQFDGPLVRSLSDDTRAMLADELAARRPKLVASLNKKLAKQQDKLKFSFSDLLKSEWGKFVPADLSADESEK</sequence>
<organism evidence="2 3">
    <name type="scientific">Anatilimnocola aggregata</name>
    <dbReference type="NCBI Taxonomy" id="2528021"/>
    <lineage>
        <taxon>Bacteria</taxon>
        <taxon>Pseudomonadati</taxon>
        <taxon>Planctomycetota</taxon>
        <taxon>Planctomycetia</taxon>
        <taxon>Pirellulales</taxon>
        <taxon>Pirellulaceae</taxon>
        <taxon>Anatilimnocola</taxon>
    </lineage>
</organism>
<accession>A0A517Y5J1</accession>
<evidence type="ECO:0000313" key="2">
    <source>
        <dbReference type="EMBL" id="QDU25466.1"/>
    </source>
</evidence>
<evidence type="ECO:0000313" key="3">
    <source>
        <dbReference type="Proteomes" id="UP000315017"/>
    </source>
</evidence>
<dbReference type="RefSeq" id="WP_145084443.1">
    <property type="nucleotide sequence ID" value="NZ_CP036274.1"/>
</dbReference>
<feature type="chain" id="PRO_5021843649" evidence="1">
    <location>
        <begin position="27"/>
        <end position="275"/>
    </location>
</feature>
<keyword evidence="1" id="KW-0732">Signal</keyword>
<dbReference type="Proteomes" id="UP000315017">
    <property type="component" value="Chromosome"/>
</dbReference>
<feature type="signal peptide" evidence="1">
    <location>
        <begin position="1"/>
        <end position="26"/>
    </location>
</feature>
<evidence type="ECO:0000256" key="1">
    <source>
        <dbReference type="SAM" id="SignalP"/>
    </source>
</evidence>
<dbReference type="EMBL" id="CP036274">
    <property type="protein sequence ID" value="QDU25466.1"/>
    <property type="molecule type" value="Genomic_DNA"/>
</dbReference>
<dbReference type="KEGG" id="aagg:ETAA8_05340"/>
<name>A0A517Y5J1_9BACT</name>
<proteinExistence type="predicted"/>
<dbReference type="OrthoDB" id="286633at2"/>
<keyword evidence="3" id="KW-1185">Reference proteome</keyword>
<protein>
    <submittedName>
        <fullName evidence="2">Uncharacterized protein</fullName>
    </submittedName>
</protein>
<gene>
    <name evidence="2" type="ORF">ETAA8_05340</name>
</gene>
<dbReference type="AlphaFoldDB" id="A0A517Y5J1"/>